<dbReference type="Pfam" id="PF13193">
    <property type="entry name" value="AMP-binding_C"/>
    <property type="match status" value="1"/>
</dbReference>
<feature type="domain" description="AMP-dependent synthetase/ligase" evidence="1">
    <location>
        <begin position="34"/>
        <end position="385"/>
    </location>
</feature>
<feature type="domain" description="AMP-binding enzyme C-terminal" evidence="3">
    <location>
        <begin position="444"/>
        <end position="519"/>
    </location>
</feature>
<comment type="caution">
    <text evidence="4">The sequence shown here is derived from an EMBL/GenBank/DDBJ whole genome shotgun (WGS) entry which is preliminary data.</text>
</comment>
<organism evidence="4 5">
    <name type="scientific">Pseudoduganella buxea</name>
    <dbReference type="NCBI Taxonomy" id="1949069"/>
    <lineage>
        <taxon>Bacteria</taxon>
        <taxon>Pseudomonadati</taxon>
        <taxon>Pseudomonadota</taxon>
        <taxon>Betaproteobacteria</taxon>
        <taxon>Burkholderiales</taxon>
        <taxon>Oxalobacteraceae</taxon>
        <taxon>Telluria group</taxon>
        <taxon>Pseudoduganella</taxon>
    </lineage>
</organism>
<dbReference type="Pfam" id="PF00501">
    <property type="entry name" value="AMP-binding"/>
    <property type="match status" value="1"/>
</dbReference>
<dbReference type="GO" id="GO:0044550">
    <property type="term" value="P:secondary metabolite biosynthetic process"/>
    <property type="evidence" value="ECO:0007669"/>
    <property type="project" value="TreeGrafter"/>
</dbReference>
<dbReference type="OrthoDB" id="5480912at2"/>
<evidence type="ECO:0000259" key="2">
    <source>
        <dbReference type="Pfam" id="PF00550"/>
    </source>
</evidence>
<dbReference type="InterPro" id="IPR010071">
    <property type="entry name" value="AA_adenyl_dom"/>
</dbReference>
<evidence type="ECO:0000313" key="5">
    <source>
        <dbReference type="Proteomes" id="UP000430634"/>
    </source>
</evidence>
<dbReference type="CDD" id="cd17643">
    <property type="entry name" value="A_NRPS_Cytc1-like"/>
    <property type="match status" value="1"/>
</dbReference>
<evidence type="ECO:0000259" key="3">
    <source>
        <dbReference type="Pfam" id="PF13193"/>
    </source>
</evidence>
<feature type="domain" description="Carrier" evidence="2">
    <location>
        <begin position="560"/>
        <end position="602"/>
    </location>
</feature>
<name>A0A6I3T4H6_9BURK</name>
<dbReference type="InterPro" id="IPR020845">
    <property type="entry name" value="AMP-binding_CS"/>
</dbReference>
<dbReference type="GO" id="GO:0031177">
    <property type="term" value="F:phosphopantetheine binding"/>
    <property type="evidence" value="ECO:0007669"/>
    <property type="project" value="TreeGrafter"/>
</dbReference>
<dbReference type="GO" id="GO:0005737">
    <property type="term" value="C:cytoplasm"/>
    <property type="evidence" value="ECO:0007669"/>
    <property type="project" value="TreeGrafter"/>
</dbReference>
<dbReference type="InterPro" id="IPR000873">
    <property type="entry name" value="AMP-dep_synth/lig_dom"/>
</dbReference>
<dbReference type="InterPro" id="IPR045851">
    <property type="entry name" value="AMP-bd_C_sf"/>
</dbReference>
<proteinExistence type="predicted"/>
<dbReference type="GO" id="GO:0043041">
    <property type="term" value="P:amino acid activation for nonribosomal peptide biosynthetic process"/>
    <property type="evidence" value="ECO:0007669"/>
    <property type="project" value="TreeGrafter"/>
</dbReference>
<dbReference type="NCBIfam" id="TIGR01733">
    <property type="entry name" value="AA-adenyl-dom"/>
    <property type="match status" value="1"/>
</dbReference>
<dbReference type="InterPro" id="IPR025110">
    <property type="entry name" value="AMP-bd_C"/>
</dbReference>
<protein>
    <submittedName>
        <fullName evidence="4">Amino acid adenylation domain-containing protein</fullName>
    </submittedName>
</protein>
<dbReference type="EMBL" id="WNKZ01000154">
    <property type="protein sequence ID" value="MTV56319.1"/>
    <property type="molecule type" value="Genomic_DNA"/>
</dbReference>
<dbReference type="Gene3D" id="3.30.300.30">
    <property type="match status" value="1"/>
</dbReference>
<accession>A0A6I3T4H6</accession>
<dbReference type="FunFam" id="3.40.50.980:FF:000001">
    <property type="entry name" value="Non-ribosomal peptide synthetase"/>
    <property type="match status" value="1"/>
</dbReference>
<dbReference type="SUPFAM" id="SSF56801">
    <property type="entry name" value="Acetyl-CoA synthetase-like"/>
    <property type="match status" value="1"/>
</dbReference>
<evidence type="ECO:0000313" key="4">
    <source>
        <dbReference type="EMBL" id="MTV56319.1"/>
    </source>
</evidence>
<dbReference type="SUPFAM" id="SSF47336">
    <property type="entry name" value="ACP-like"/>
    <property type="match status" value="1"/>
</dbReference>
<dbReference type="InterPro" id="IPR036736">
    <property type="entry name" value="ACP-like_sf"/>
</dbReference>
<dbReference type="Gene3D" id="3.40.50.12780">
    <property type="entry name" value="N-terminal domain of ligase-like"/>
    <property type="match status" value="1"/>
</dbReference>
<dbReference type="Pfam" id="PF00550">
    <property type="entry name" value="PP-binding"/>
    <property type="match status" value="1"/>
</dbReference>
<dbReference type="AlphaFoldDB" id="A0A6I3T4H6"/>
<reference evidence="4 5" key="1">
    <citation type="submission" date="2019-11" db="EMBL/GenBank/DDBJ databases">
        <title>Type strains purchased from KCTC, JCM and DSMZ.</title>
        <authorList>
            <person name="Lu H."/>
        </authorList>
    </citation>
    <scope>NUCLEOTIDE SEQUENCE [LARGE SCALE GENOMIC DNA]</scope>
    <source>
        <strain evidence="4 5">KCTC 52429</strain>
    </source>
</reference>
<sequence>MAQPGRSAAMNHTGDQMSRATTTAAGLHERFGLQAAATPGRIAVACGDVSLTYAELDRRATALAARVASQLAARPDDMTPRVGMFVQRSVDMIVAMLGILKAGAAYVPIDPRYPEQRIRFLLADAAVDLVVSRSADVQPVLAGQRLLLTDQPAAADDRWTPRPARPDDAAYVIYTSGSTGVPKGTVVEHGNVTRLFDVTAPQFGFSADDVWSVCHSVSFDFSVWEIWGALLHGGAALLVPGEVVESPARLAAFVAAHGVTILSQTPSAFGQFARAAAADALAFPALRTIVLGGERLEAGHLRCWFAHFGAALPQVINMYGITETTVHVTYRRMAASDLERPEHSPIGLPLADLQVHLLDEHGDAVGPGQQGEMVITGAGVARGYLGRPELTRERFPMLPLGPGGSTVPAYRSGDMARWHDGELMYLGRQDDQLKVRGFRIELREIEYQLEQCAGVTHCVAAVQDLGDGDKRLLAFVVIDADAALPAPALMVEAQRRLPPQMVPSRVIPVAAIPLTSNGKRNKEKLMNDMTTSDQQNQEAVRGQSQGTTQVVAEISAAMMGEQGLSWDIDLFDQGATSLSLSRIILELNARYALQLTGAELDGDCSIINIASTVNRAVKQNNSTMERAA</sequence>
<dbReference type="PANTHER" id="PTHR45527">
    <property type="entry name" value="NONRIBOSOMAL PEPTIDE SYNTHETASE"/>
    <property type="match status" value="1"/>
</dbReference>
<dbReference type="PANTHER" id="PTHR45527:SF1">
    <property type="entry name" value="FATTY ACID SYNTHASE"/>
    <property type="match status" value="1"/>
</dbReference>
<evidence type="ECO:0000259" key="1">
    <source>
        <dbReference type="Pfam" id="PF00501"/>
    </source>
</evidence>
<gene>
    <name evidence="4" type="ORF">GM672_26695</name>
</gene>
<dbReference type="Proteomes" id="UP000430634">
    <property type="component" value="Unassembled WGS sequence"/>
</dbReference>
<dbReference type="InterPro" id="IPR042099">
    <property type="entry name" value="ANL_N_sf"/>
</dbReference>
<dbReference type="InterPro" id="IPR009081">
    <property type="entry name" value="PP-bd_ACP"/>
</dbReference>
<dbReference type="PROSITE" id="PS00455">
    <property type="entry name" value="AMP_BINDING"/>
    <property type="match status" value="1"/>
</dbReference>